<dbReference type="GO" id="GO:0033499">
    <property type="term" value="P:galactose catabolic process via UDP-galactose, Leloir pathway"/>
    <property type="evidence" value="ECO:0007669"/>
    <property type="project" value="TreeGrafter"/>
</dbReference>
<dbReference type="GO" id="GO:0004034">
    <property type="term" value="F:aldose 1-epimerase activity"/>
    <property type="evidence" value="ECO:0007669"/>
    <property type="project" value="UniProtKB-EC"/>
</dbReference>
<evidence type="ECO:0000256" key="10">
    <source>
        <dbReference type="ARBA" id="ARBA00023235"/>
    </source>
</evidence>
<evidence type="ECO:0000256" key="8">
    <source>
        <dbReference type="ARBA" id="ARBA00022490"/>
    </source>
</evidence>
<evidence type="ECO:0000256" key="11">
    <source>
        <dbReference type="ARBA" id="ARBA00023277"/>
    </source>
</evidence>
<feature type="binding site" evidence="16">
    <location>
        <begin position="175"/>
        <end position="177"/>
    </location>
    <ligand>
        <name>beta-D-galactose</name>
        <dbReference type="ChEBI" id="CHEBI:27667"/>
    </ligand>
</feature>
<feature type="binding site" evidence="15">
    <location>
        <position position="242"/>
    </location>
    <ligand>
        <name>beta-D-galactose</name>
        <dbReference type="ChEBI" id="CHEBI:27667"/>
    </ligand>
</feature>
<dbReference type="SUPFAM" id="SSF74650">
    <property type="entry name" value="Galactose mutarotase-like"/>
    <property type="match status" value="1"/>
</dbReference>
<evidence type="ECO:0000313" key="17">
    <source>
        <dbReference type="EMBL" id="CAJ1066552.1"/>
    </source>
</evidence>
<dbReference type="EC" id="5.1.3.3" evidence="13"/>
<keyword evidence="10 13" id="KW-0413">Isomerase</keyword>
<evidence type="ECO:0000256" key="14">
    <source>
        <dbReference type="PIRSR" id="PIRSR005096-1"/>
    </source>
</evidence>
<keyword evidence="9" id="KW-0597">Phosphoprotein</keyword>
<comment type="catalytic activity">
    <reaction evidence="2">
        <text>alpha-D-galactose = beta-D-galactose</text>
        <dbReference type="Rhea" id="RHEA:28675"/>
        <dbReference type="ChEBI" id="CHEBI:27667"/>
        <dbReference type="ChEBI" id="CHEBI:28061"/>
        <dbReference type="EC" id="5.1.3.3"/>
    </reaction>
    <physiologicalReaction direction="right-to-left" evidence="2">
        <dbReference type="Rhea" id="RHEA:28677"/>
    </physiologicalReaction>
</comment>
<evidence type="ECO:0000256" key="9">
    <source>
        <dbReference type="ARBA" id="ARBA00022553"/>
    </source>
</evidence>
<evidence type="ECO:0000256" key="4">
    <source>
        <dbReference type="ARBA" id="ARBA00004947"/>
    </source>
</evidence>
<dbReference type="InterPro" id="IPR047215">
    <property type="entry name" value="Galactose_mutarotase-like"/>
</dbReference>
<dbReference type="GO" id="GO:0030246">
    <property type="term" value="F:carbohydrate binding"/>
    <property type="evidence" value="ECO:0007669"/>
    <property type="project" value="InterPro"/>
</dbReference>
<dbReference type="InterPro" id="IPR008183">
    <property type="entry name" value="Aldose_1/G6P_1-epimerase"/>
</dbReference>
<keyword evidence="11 13" id="KW-0119">Carbohydrate metabolism</keyword>
<dbReference type="FunFam" id="2.70.98.10:FF:000003">
    <property type="entry name" value="Aldose 1-epimerase"/>
    <property type="match status" value="1"/>
</dbReference>
<dbReference type="PIRSF" id="PIRSF005096">
    <property type="entry name" value="GALM"/>
    <property type="match status" value="1"/>
</dbReference>
<comment type="pathway">
    <text evidence="4">Carbohydrate metabolism; galactose metabolism.</text>
</comment>
<evidence type="ECO:0000256" key="12">
    <source>
        <dbReference type="ARBA" id="ARBA00045743"/>
    </source>
</evidence>
<keyword evidence="8" id="KW-0963">Cytoplasm</keyword>
<evidence type="ECO:0000256" key="6">
    <source>
        <dbReference type="ARBA" id="ARBA00006206"/>
    </source>
</evidence>
<comment type="subunit">
    <text evidence="7 13">Monomer.</text>
</comment>
<comment type="pathway">
    <text evidence="5 13">Carbohydrate metabolism; hexose metabolism.</text>
</comment>
<dbReference type="GO" id="GO:0005737">
    <property type="term" value="C:cytoplasm"/>
    <property type="evidence" value="ECO:0007669"/>
    <property type="project" value="UniProtKB-SubCell"/>
</dbReference>
<protein>
    <recommendedName>
        <fullName evidence="13">Aldose 1-epimerase</fullName>
        <ecNumber evidence="13">5.1.3.3</ecNumber>
    </recommendedName>
</protein>
<dbReference type="InterPro" id="IPR015443">
    <property type="entry name" value="Aldose_1-epimerase"/>
</dbReference>
<feature type="active site" description="Proton acceptor" evidence="14">
    <location>
        <position position="309"/>
    </location>
</feature>
<keyword evidence="18" id="KW-1185">Reference proteome</keyword>
<evidence type="ECO:0000256" key="15">
    <source>
        <dbReference type="PIRSR" id="PIRSR005096-2"/>
    </source>
</evidence>
<feature type="binding site" evidence="16">
    <location>
        <begin position="80"/>
        <end position="81"/>
    </location>
    <ligand>
        <name>beta-D-galactose</name>
        <dbReference type="ChEBI" id="CHEBI:27667"/>
    </ligand>
</feature>
<comment type="similarity">
    <text evidence="6 13">Belongs to the aldose epimerase family.</text>
</comment>
<dbReference type="NCBIfam" id="NF008277">
    <property type="entry name" value="PRK11055.1"/>
    <property type="match status" value="1"/>
</dbReference>
<accession>A0AAV1FZ61</accession>
<reference evidence="17" key="1">
    <citation type="submission" date="2023-08" db="EMBL/GenBank/DDBJ databases">
        <authorList>
            <person name="Alioto T."/>
            <person name="Alioto T."/>
            <person name="Gomez Garrido J."/>
        </authorList>
    </citation>
    <scope>NUCLEOTIDE SEQUENCE</scope>
</reference>
<dbReference type="Gene3D" id="2.70.98.10">
    <property type="match status" value="1"/>
</dbReference>
<name>A0AAV1FZ61_XYRNO</name>
<dbReference type="PROSITE" id="PS00545">
    <property type="entry name" value="ALDOSE_1_EPIMERASE"/>
    <property type="match status" value="1"/>
</dbReference>
<dbReference type="EMBL" id="OY660874">
    <property type="protein sequence ID" value="CAJ1066552.1"/>
    <property type="molecule type" value="Genomic_DNA"/>
</dbReference>
<dbReference type="Proteomes" id="UP001178508">
    <property type="component" value="Chromosome 11"/>
</dbReference>
<evidence type="ECO:0000256" key="5">
    <source>
        <dbReference type="ARBA" id="ARBA00005028"/>
    </source>
</evidence>
<sequence>MTEVSHQLWGEVSGLHSVDMWVLQSPQVRVEILTLGAIIRSVYCKGKDGQIKDVVLGYDDLEGYLSDKRYQGAVVGRVANRIAKGRFVVEGKVYKLDINNGPNALHGGLQGFNKAVWLGTAINGGVQLSHTSPDGDQGYPGEVQVSVSYTLMGETLTAEYQARSTKTTPINLTNHAYFNLAGQGTADIYDHQVSINAQSYLPVDDTSIPTGEIRGVEGTPFDLRKPVMMGPQLKEVPGPGFDHNFCLSSPRDAWIERHAARVCHPVSGRVLEVSTNQPGVQFYTANYLDGSMIGKGGSRYGKHSSFCLEAQNWPDAINQTSFPDCLLRPGEAYQHITRYTFTTA</sequence>
<feature type="active site" description="Proton donor" evidence="14">
    <location>
        <position position="175"/>
    </location>
</feature>
<gene>
    <name evidence="17" type="ORF">XNOV1_A018532</name>
</gene>
<evidence type="ECO:0000256" key="7">
    <source>
        <dbReference type="ARBA" id="ARBA00011245"/>
    </source>
</evidence>
<dbReference type="InterPro" id="IPR014718">
    <property type="entry name" value="GH-type_carb-bd"/>
</dbReference>
<comment type="subcellular location">
    <subcellularLocation>
        <location evidence="3">Cytoplasm</location>
    </subcellularLocation>
</comment>
<dbReference type="PANTHER" id="PTHR10091">
    <property type="entry name" value="ALDOSE-1-EPIMERASE"/>
    <property type="match status" value="1"/>
</dbReference>
<comment type="function">
    <text evidence="12">Mutarotase that catalyzes the interconversion of beta-D-galactose and alpha-D-galactose during galactose metabolism. Beta-D-galactose is metabolized in the liver into glucose 1-phosphate, the primary metabolic fuel, by the action of four enzymes that constitute the Leloir pathway: GALM, GALK1 (galactokinase), GALT (galactose-1-phosphate uridylyltransferase) and GALE (UDP-galactose-4'-epimerase). Involved in the maintenance of the equilibrium between the beta- and alpha-anomers of galactose, therefore ensuring a sufficient supply of the alpha-anomer for GALK1. Also active on D-glucose although shows a preference for galactose over glucose.</text>
</comment>
<dbReference type="InterPro" id="IPR018052">
    <property type="entry name" value="Ald1_epimerase_CS"/>
</dbReference>
<dbReference type="CDD" id="cd09019">
    <property type="entry name" value="galactose_mutarotase_like"/>
    <property type="match status" value="1"/>
</dbReference>
<proteinExistence type="inferred from homology"/>
<evidence type="ECO:0000256" key="16">
    <source>
        <dbReference type="PIRSR" id="PIRSR005096-3"/>
    </source>
</evidence>
<dbReference type="GO" id="GO:0006006">
    <property type="term" value="P:glucose metabolic process"/>
    <property type="evidence" value="ECO:0007669"/>
    <property type="project" value="TreeGrafter"/>
</dbReference>
<evidence type="ECO:0000313" key="18">
    <source>
        <dbReference type="Proteomes" id="UP001178508"/>
    </source>
</evidence>
<evidence type="ECO:0000256" key="2">
    <source>
        <dbReference type="ARBA" id="ARBA00001712"/>
    </source>
</evidence>
<evidence type="ECO:0000256" key="3">
    <source>
        <dbReference type="ARBA" id="ARBA00004496"/>
    </source>
</evidence>
<evidence type="ECO:0000256" key="13">
    <source>
        <dbReference type="PIRNR" id="PIRNR005096"/>
    </source>
</evidence>
<evidence type="ECO:0000256" key="1">
    <source>
        <dbReference type="ARBA" id="ARBA00001614"/>
    </source>
</evidence>
<dbReference type="AlphaFoldDB" id="A0AAV1FZ61"/>
<dbReference type="Pfam" id="PF01263">
    <property type="entry name" value="Aldose_epim"/>
    <property type="match status" value="1"/>
</dbReference>
<comment type="catalytic activity">
    <reaction evidence="1 13">
        <text>alpha-D-glucose = beta-D-glucose</text>
        <dbReference type="Rhea" id="RHEA:10264"/>
        <dbReference type="ChEBI" id="CHEBI:15903"/>
        <dbReference type="ChEBI" id="CHEBI:17925"/>
        <dbReference type="EC" id="5.1.3.3"/>
    </reaction>
</comment>
<dbReference type="PANTHER" id="PTHR10091:SF0">
    <property type="entry name" value="GALACTOSE MUTAROTASE"/>
    <property type="match status" value="1"/>
</dbReference>
<dbReference type="InterPro" id="IPR011013">
    <property type="entry name" value="Gal_mutarotase_sf_dom"/>
</dbReference>
<organism evidence="17 18">
    <name type="scientific">Xyrichtys novacula</name>
    <name type="common">Pearly razorfish</name>
    <name type="synonym">Hemipteronotus novacula</name>
    <dbReference type="NCBI Taxonomy" id="13765"/>
    <lineage>
        <taxon>Eukaryota</taxon>
        <taxon>Metazoa</taxon>
        <taxon>Chordata</taxon>
        <taxon>Craniata</taxon>
        <taxon>Vertebrata</taxon>
        <taxon>Euteleostomi</taxon>
        <taxon>Actinopterygii</taxon>
        <taxon>Neopterygii</taxon>
        <taxon>Teleostei</taxon>
        <taxon>Neoteleostei</taxon>
        <taxon>Acanthomorphata</taxon>
        <taxon>Eupercaria</taxon>
        <taxon>Labriformes</taxon>
        <taxon>Labridae</taxon>
        <taxon>Xyrichtys</taxon>
    </lineage>
</organism>